<evidence type="ECO:0000313" key="3">
    <source>
        <dbReference type="Proteomes" id="UP001362999"/>
    </source>
</evidence>
<feature type="signal peptide" evidence="1">
    <location>
        <begin position="1"/>
        <end position="20"/>
    </location>
</feature>
<dbReference type="EMBL" id="JAWWNJ010000115">
    <property type="protein sequence ID" value="KAK6991911.1"/>
    <property type="molecule type" value="Genomic_DNA"/>
</dbReference>
<name>A0AAV9ZTS3_9AGAR</name>
<comment type="caution">
    <text evidence="2">The sequence shown here is derived from an EMBL/GenBank/DDBJ whole genome shotgun (WGS) entry which is preliminary data.</text>
</comment>
<evidence type="ECO:0000313" key="2">
    <source>
        <dbReference type="EMBL" id="KAK6991911.1"/>
    </source>
</evidence>
<sequence>MMRTPTFLTLTLALLPSCIANWSSGKAAQMNFYTDTKCSAYTGEAAAFYEAFPKVGVFQSTGEDNAQCFSLNMPSSSQSINMVAAWDSNTAFATVQPGEPGRRTGVCQFWDGVNCAGKFVESYVGNGWQGAKPGCQPGRSTDGYLWKSAKCWVK</sequence>
<gene>
    <name evidence="2" type="ORF">R3P38DRAFT_3373552</name>
</gene>
<reference evidence="2 3" key="1">
    <citation type="journal article" date="2024" name="J Genomics">
        <title>Draft genome sequencing and assembly of Favolaschia claudopus CIRM-BRFM 2984 isolated from oak limbs.</title>
        <authorList>
            <person name="Navarro D."/>
            <person name="Drula E."/>
            <person name="Chaduli D."/>
            <person name="Cazenave R."/>
            <person name="Ahrendt S."/>
            <person name="Wang J."/>
            <person name="Lipzen A."/>
            <person name="Daum C."/>
            <person name="Barry K."/>
            <person name="Grigoriev I.V."/>
            <person name="Favel A."/>
            <person name="Rosso M.N."/>
            <person name="Martin F."/>
        </authorList>
    </citation>
    <scope>NUCLEOTIDE SEQUENCE [LARGE SCALE GENOMIC DNA]</scope>
    <source>
        <strain evidence="2 3">CIRM-BRFM 2984</strain>
    </source>
</reference>
<proteinExistence type="predicted"/>
<dbReference type="AlphaFoldDB" id="A0AAV9ZTS3"/>
<keyword evidence="1" id="KW-0732">Signal</keyword>
<keyword evidence="3" id="KW-1185">Reference proteome</keyword>
<feature type="chain" id="PRO_5043339827" evidence="1">
    <location>
        <begin position="21"/>
        <end position="154"/>
    </location>
</feature>
<protein>
    <submittedName>
        <fullName evidence="2">Uncharacterized protein</fullName>
    </submittedName>
</protein>
<dbReference type="Proteomes" id="UP001362999">
    <property type="component" value="Unassembled WGS sequence"/>
</dbReference>
<accession>A0AAV9ZTS3</accession>
<organism evidence="2 3">
    <name type="scientific">Favolaschia claudopus</name>
    <dbReference type="NCBI Taxonomy" id="2862362"/>
    <lineage>
        <taxon>Eukaryota</taxon>
        <taxon>Fungi</taxon>
        <taxon>Dikarya</taxon>
        <taxon>Basidiomycota</taxon>
        <taxon>Agaricomycotina</taxon>
        <taxon>Agaricomycetes</taxon>
        <taxon>Agaricomycetidae</taxon>
        <taxon>Agaricales</taxon>
        <taxon>Marasmiineae</taxon>
        <taxon>Mycenaceae</taxon>
        <taxon>Favolaschia</taxon>
    </lineage>
</organism>
<evidence type="ECO:0000256" key="1">
    <source>
        <dbReference type="SAM" id="SignalP"/>
    </source>
</evidence>